<gene>
    <name evidence="2" type="ORF">P691DRAFT_576969</name>
</gene>
<dbReference type="AlphaFoldDB" id="A0A9P6C2Q4"/>
<feature type="region of interest" description="Disordered" evidence="1">
    <location>
        <begin position="1"/>
        <end position="21"/>
    </location>
</feature>
<accession>A0A9P6C2Q4</accession>
<dbReference type="Proteomes" id="UP000807342">
    <property type="component" value="Unassembled WGS sequence"/>
</dbReference>
<reference evidence="2" key="1">
    <citation type="submission" date="2020-11" db="EMBL/GenBank/DDBJ databases">
        <authorList>
            <consortium name="DOE Joint Genome Institute"/>
            <person name="Ahrendt S."/>
            <person name="Riley R."/>
            <person name="Andreopoulos W."/>
            <person name="Labutti K."/>
            <person name="Pangilinan J."/>
            <person name="Ruiz-Duenas F.J."/>
            <person name="Barrasa J.M."/>
            <person name="Sanchez-Garcia M."/>
            <person name="Camarero S."/>
            <person name="Miyauchi S."/>
            <person name="Serrano A."/>
            <person name="Linde D."/>
            <person name="Babiker R."/>
            <person name="Drula E."/>
            <person name="Ayuso-Fernandez I."/>
            <person name="Pacheco R."/>
            <person name="Padilla G."/>
            <person name="Ferreira P."/>
            <person name="Barriuso J."/>
            <person name="Kellner H."/>
            <person name="Castanera R."/>
            <person name="Alfaro M."/>
            <person name="Ramirez L."/>
            <person name="Pisabarro A.G."/>
            <person name="Kuo A."/>
            <person name="Tritt A."/>
            <person name="Lipzen A."/>
            <person name="He G."/>
            <person name="Yan M."/>
            <person name="Ng V."/>
            <person name="Cullen D."/>
            <person name="Martin F."/>
            <person name="Rosso M.-N."/>
            <person name="Henrissat B."/>
            <person name="Hibbett D."/>
            <person name="Martinez A.T."/>
            <person name="Grigoriev I.V."/>
        </authorList>
    </citation>
    <scope>NUCLEOTIDE SEQUENCE</scope>
    <source>
        <strain evidence="2">MF-IS2</strain>
    </source>
</reference>
<protein>
    <submittedName>
        <fullName evidence="2">Uncharacterized protein</fullName>
    </submittedName>
</protein>
<name>A0A9P6C2Q4_9AGAR</name>
<organism evidence="2 3">
    <name type="scientific">Macrolepiota fuliginosa MF-IS2</name>
    <dbReference type="NCBI Taxonomy" id="1400762"/>
    <lineage>
        <taxon>Eukaryota</taxon>
        <taxon>Fungi</taxon>
        <taxon>Dikarya</taxon>
        <taxon>Basidiomycota</taxon>
        <taxon>Agaricomycotina</taxon>
        <taxon>Agaricomycetes</taxon>
        <taxon>Agaricomycetidae</taxon>
        <taxon>Agaricales</taxon>
        <taxon>Agaricineae</taxon>
        <taxon>Agaricaceae</taxon>
        <taxon>Macrolepiota</taxon>
    </lineage>
</organism>
<proteinExistence type="predicted"/>
<sequence>MPPFHTADSRESRLPGVHPPRPGIVPFSAQRYNLQIRPPLPLHINGHVPTLSCRVDLMEVPAMTHTIPFPWSRALGLSALSSRLFPRQGGRDTNNWYSWIQTLYSYYSGFTTFVKILKEKGGTTLIMIWLPIRNGLVLIWNWMMHTINLLVQDARNAMGSAIASRASVSLRVEIQ</sequence>
<evidence type="ECO:0000313" key="2">
    <source>
        <dbReference type="EMBL" id="KAF9449197.1"/>
    </source>
</evidence>
<evidence type="ECO:0000256" key="1">
    <source>
        <dbReference type="SAM" id="MobiDB-lite"/>
    </source>
</evidence>
<comment type="caution">
    <text evidence="2">The sequence shown here is derived from an EMBL/GenBank/DDBJ whole genome shotgun (WGS) entry which is preliminary data.</text>
</comment>
<dbReference type="EMBL" id="MU151138">
    <property type="protein sequence ID" value="KAF9449197.1"/>
    <property type="molecule type" value="Genomic_DNA"/>
</dbReference>
<evidence type="ECO:0000313" key="3">
    <source>
        <dbReference type="Proteomes" id="UP000807342"/>
    </source>
</evidence>
<keyword evidence="3" id="KW-1185">Reference proteome</keyword>